<dbReference type="RefSeq" id="WP_060386685.1">
    <property type="nucleotide sequence ID" value="NZ_CP081913.1"/>
</dbReference>
<dbReference type="Gene3D" id="2.20.20.130">
    <property type="match status" value="1"/>
</dbReference>
<evidence type="ECO:0000259" key="7">
    <source>
        <dbReference type="Pfam" id="PF07980"/>
    </source>
</evidence>
<comment type="similarity">
    <text evidence="2">Belongs to the SusD family.</text>
</comment>
<feature type="chain" id="PRO_5036003806" evidence="6">
    <location>
        <begin position="21"/>
        <end position="508"/>
    </location>
</feature>
<protein>
    <submittedName>
        <fullName evidence="8">RagB/SusD family nutrient uptake outer membrane protein</fullName>
    </submittedName>
    <submittedName>
        <fullName evidence="9">SusD family protein</fullName>
    </submittedName>
</protein>
<dbReference type="EMBL" id="WCLE01000017">
    <property type="protein sequence ID" value="KAB5314034.1"/>
    <property type="molecule type" value="Genomic_DNA"/>
</dbReference>
<dbReference type="Gene3D" id="1.25.40.900">
    <property type="match status" value="1"/>
</dbReference>
<dbReference type="PATRIC" id="fig|46506.5.peg.3427"/>
<evidence type="ECO:0000313" key="10">
    <source>
        <dbReference type="Proteomes" id="UP000056419"/>
    </source>
</evidence>
<organism evidence="9 10">
    <name type="scientific">Bacteroides stercoris</name>
    <dbReference type="NCBI Taxonomy" id="46506"/>
    <lineage>
        <taxon>Bacteria</taxon>
        <taxon>Pseudomonadati</taxon>
        <taxon>Bacteroidota</taxon>
        <taxon>Bacteroidia</taxon>
        <taxon>Bacteroidales</taxon>
        <taxon>Bacteroidaceae</taxon>
        <taxon>Bacteroides</taxon>
    </lineage>
</organism>
<dbReference type="STRING" id="46506.AA415_03183"/>
<name>A0A108T1T7_BACSE</name>
<comment type="caution">
    <text evidence="9">The sequence shown here is derived from an EMBL/GenBank/DDBJ whole genome shotgun (WGS) entry which is preliminary data.</text>
</comment>
<dbReference type="Gene3D" id="1.25.40.390">
    <property type="match status" value="1"/>
</dbReference>
<dbReference type="Proteomes" id="UP000467334">
    <property type="component" value="Unassembled WGS sequence"/>
</dbReference>
<evidence type="ECO:0000256" key="4">
    <source>
        <dbReference type="ARBA" id="ARBA00023136"/>
    </source>
</evidence>
<dbReference type="InterPro" id="IPR011990">
    <property type="entry name" value="TPR-like_helical_dom_sf"/>
</dbReference>
<keyword evidence="4" id="KW-0472">Membrane</keyword>
<dbReference type="CDD" id="cd08977">
    <property type="entry name" value="SusD"/>
    <property type="match status" value="1"/>
</dbReference>
<dbReference type="InterPro" id="IPR012944">
    <property type="entry name" value="SusD_RagB_dom"/>
</dbReference>
<comment type="subcellular location">
    <subcellularLocation>
        <location evidence="1">Cell outer membrane</location>
    </subcellularLocation>
</comment>
<evidence type="ECO:0000256" key="5">
    <source>
        <dbReference type="ARBA" id="ARBA00023237"/>
    </source>
</evidence>
<accession>A0A108T1T7</accession>
<dbReference type="Proteomes" id="UP000056419">
    <property type="component" value="Unassembled WGS sequence"/>
</dbReference>
<evidence type="ECO:0000256" key="6">
    <source>
        <dbReference type="SAM" id="SignalP"/>
    </source>
</evidence>
<reference evidence="8 11" key="3">
    <citation type="journal article" date="2019" name="Nat. Med.">
        <title>A library of human gut bacterial isolates paired with longitudinal multiomics data enables mechanistic microbiome research.</title>
        <authorList>
            <person name="Poyet M."/>
            <person name="Groussin M."/>
            <person name="Gibbons S.M."/>
            <person name="Avila-Pacheco J."/>
            <person name="Jiang X."/>
            <person name="Kearney S.M."/>
            <person name="Perrotta A.R."/>
            <person name="Berdy B."/>
            <person name="Zhao S."/>
            <person name="Lieberman T.D."/>
            <person name="Swanson P.K."/>
            <person name="Smith M."/>
            <person name="Roesemann S."/>
            <person name="Alexander J.E."/>
            <person name="Rich S.A."/>
            <person name="Livny J."/>
            <person name="Vlamakis H."/>
            <person name="Clish C."/>
            <person name="Bullock K."/>
            <person name="Deik A."/>
            <person name="Scott J."/>
            <person name="Pierce K.A."/>
            <person name="Xavier R.J."/>
            <person name="Alm E.J."/>
        </authorList>
    </citation>
    <scope>NUCLEOTIDE SEQUENCE [LARGE SCALE GENOMIC DNA]</scope>
    <source>
        <strain evidence="8 11">BIOML-A6</strain>
    </source>
</reference>
<evidence type="ECO:0000313" key="11">
    <source>
        <dbReference type="Proteomes" id="UP000467334"/>
    </source>
</evidence>
<evidence type="ECO:0000313" key="9">
    <source>
        <dbReference type="EMBL" id="KWR51722.1"/>
    </source>
</evidence>
<proteinExistence type="inferred from homology"/>
<evidence type="ECO:0000256" key="1">
    <source>
        <dbReference type="ARBA" id="ARBA00004442"/>
    </source>
</evidence>
<dbReference type="EMBL" id="LRGC01000031">
    <property type="protein sequence ID" value="KWR51722.1"/>
    <property type="molecule type" value="Genomic_DNA"/>
</dbReference>
<gene>
    <name evidence="9" type="ORF">AA415_03183</name>
    <name evidence="8" type="ORF">F9958_09365</name>
</gene>
<keyword evidence="10" id="KW-1185">Reference proteome</keyword>
<keyword evidence="3 6" id="KW-0732">Signal</keyword>
<reference evidence="9 10" key="1">
    <citation type="journal article" date="2016" name="BMC Genomics">
        <title>Type VI secretion systems of human gut Bacteroidales segregate into three genetic architectures, two of which are contained on mobile genetic elements.</title>
        <authorList>
            <person name="Coyne M.J."/>
            <person name="Roelofs K.G."/>
            <person name="Comstock L.E."/>
        </authorList>
    </citation>
    <scope>NUCLEOTIDE SEQUENCE [LARGE SCALE GENOMIC DNA]</scope>
    <source>
        <strain evidence="9 10">CL09T03C01</strain>
    </source>
</reference>
<feature type="signal peptide" evidence="6">
    <location>
        <begin position="1"/>
        <end position="20"/>
    </location>
</feature>
<sequence length="508" mass="57229" precursor="true">MKKIYNILALAAVTTGLSSCVNNWLDQTPSNGTPTSSAITNYNDARTAMYGMYDGLQGNSTYTQYYAARMFYYGDVRGDDMQARTQGMRTSSCYEMRYTADDAPNMWNIQYNVIRRANRLIEAVDNKTITDAENFQAELANIYNQAKVIRALVHFDLVKVYGMPYTYDEGASLGVPFVDKPLDRDAQPGRDKVADVYAKVVADLNNAIDSEALTVSKKAGEKQGYIDLWAAKALLCRVYLYMNKNQEAFDLAKEIIDDSPYELWTPEQYAEAWDKQDPNHTKEMIFELINNGSDDWADREGIGYLLNEQGYADAICTKSFVDMLQTDPADVRNEVVIPAMYDKDLKKTYGENPIFINKFPLGALGDMRLANLPILRLSEVYLNAAEAAAKLGGAAKAEGIKYLNDLLDKRTKTPTAKVSDAIADDEFLSKVLIERRKELVGEGQRFFDAMRNNETIVRYSSEENQGWHYSLLKKSQSFDRTYTKALLPIPVSETNANPTLKAQQNPGY</sequence>
<dbReference type="Pfam" id="PF07980">
    <property type="entry name" value="SusD_RagB"/>
    <property type="match status" value="1"/>
</dbReference>
<keyword evidence="5" id="KW-0998">Cell outer membrane</keyword>
<dbReference type="PROSITE" id="PS51257">
    <property type="entry name" value="PROKAR_LIPOPROTEIN"/>
    <property type="match status" value="1"/>
</dbReference>
<feature type="domain" description="RagB/SusD" evidence="7">
    <location>
        <begin position="219"/>
        <end position="508"/>
    </location>
</feature>
<dbReference type="AlphaFoldDB" id="A0A108T1T7"/>
<evidence type="ECO:0000256" key="2">
    <source>
        <dbReference type="ARBA" id="ARBA00006275"/>
    </source>
</evidence>
<evidence type="ECO:0000256" key="3">
    <source>
        <dbReference type="ARBA" id="ARBA00022729"/>
    </source>
</evidence>
<reference evidence="9" key="2">
    <citation type="submission" date="2016-01" db="EMBL/GenBank/DDBJ databases">
        <authorList>
            <person name="McClelland M."/>
            <person name="Jain A."/>
            <person name="Saraogi P."/>
            <person name="Mendelson R."/>
            <person name="Westerman R."/>
            <person name="SanMiguel P."/>
            <person name="Csonka L."/>
        </authorList>
    </citation>
    <scope>NUCLEOTIDE SEQUENCE</scope>
    <source>
        <strain evidence="9">CL09T03C01</strain>
    </source>
</reference>
<dbReference type="SUPFAM" id="SSF48452">
    <property type="entry name" value="TPR-like"/>
    <property type="match status" value="1"/>
</dbReference>
<dbReference type="GO" id="GO:0009279">
    <property type="term" value="C:cell outer membrane"/>
    <property type="evidence" value="ECO:0007669"/>
    <property type="project" value="UniProtKB-SubCell"/>
</dbReference>
<evidence type="ECO:0000313" key="8">
    <source>
        <dbReference type="EMBL" id="KAB5314034.1"/>
    </source>
</evidence>